<dbReference type="PROSITE" id="PS50931">
    <property type="entry name" value="HTH_LYSR"/>
    <property type="match status" value="1"/>
</dbReference>
<reference evidence="6 7" key="1">
    <citation type="journal article" date="2022" name="Int. J. Syst. Evol. Microbiol.">
        <title>Noviherbaspirillum aridicola sp. nov., isolated from an arid soil in Pakistan.</title>
        <authorList>
            <person name="Khan I.U."/>
            <person name="Saqib M."/>
            <person name="Amin A."/>
            <person name="Hussain F."/>
            <person name="Li L."/>
            <person name="Liu Y.H."/>
            <person name="Fang B.Z."/>
            <person name="Ahmed I."/>
            <person name="Li W.J."/>
        </authorList>
    </citation>
    <scope>NUCLEOTIDE SEQUENCE [LARGE SCALE GENOMIC DNA]</scope>
    <source>
        <strain evidence="6 7">NCCP-691</strain>
    </source>
</reference>
<keyword evidence="2" id="KW-0805">Transcription regulation</keyword>
<evidence type="ECO:0000256" key="3">
    <source>
        <dbReference type="ARBA" id="ARBA00023125"/>
    </source>
</evidence>
<comment type="caution">
    <text evidence="6">The sequence shown here is derived from an EMBL/GenBank/DDBJ whole genome shotgun (WGS) entry which is preliminary data.</text>
</comment>
<dbReference type="EMBL" id="BPMK01000002">
    <property type="protein sequence ID" value="GIZ50550.1"/>
    <property type="molecule type" value="Genomic_DNA"/>
</dbReference>
<evidence type="ECO:0000313" key="7">
    <source>
        <dbReference type="Proteomes" id="UP000887222"/>
    </source>
</evidence>
<dbReference type="SUPFAM" id="SSF53850">
    <property type="entry name" value="Periplasmic binding protein-like II"/>
    <property type="match status" value="1"/>
</dbReference>
<dbReference type="InterPro" id="IPR050950">
    <property type="entry name" value="HTH-type_LysR_regulators"/>
</dbReference>
<dbReference type="PANTHER" id="PTHR30419:SF8">
    <property type="entry name" value="NITROGEN ASSIMILATION TRANSCRIPTIONAL ACTIVATOR-RELATED"/>
    <property type="match status" value="1"/>
</dbReference>
<evidence type="ECO:0000313" key="6">
    <source>
        <dbReference type="EMBL" id="GIZ50550.1"/>
    </source>
</evidence>
<evidence type="ECO:0000256" key="1">
    <source>
        <dbReference type="ARBA" id="ARBA00009437"/>
    </source>
</evidence>
<proteinExistence type="inferred from homology"/>
<gene>
    <name evidence="6" type="ORF">NCCP691_05640</name>
</gene>
<dbReference type="Gene3D" id="3.40.190.290">
    <property type="match status" value="1"/>
</dbReference>
<dbReference type="PRINTS" id="PR00039">
    <property type="entry name" value="HTHLYSR"/>
</dbReference>
<keyword evidence="7" id="KW-1185">Reference proteome</keyword>
<keyword evidence="3" id="KW-0238">DNA-binding</keyword>
<evidence type="ECO:0000256" key="2">
    <source>
        <dbReference type="ARBA" id="ARBA00023015"/>
    </source>
</evidence>
<dbReference type="PANTHER" id="PTHR30419">
    <property type="entry name" value="HTH-TYPE TRANSCRIPTIONAL REGULATOR YBHD"/>
    <property type="match status" value="1"/>
</dbReference>
<keyword evidence="4" id="KW-0804">Transcription</keyword>
<dbReference type="InterPro" id="IPR036388">
    <property type="entry name" value="WH-like_DNA-bd_sf"/>
</dbReference>
<dbReference type="InterPro" id="IPR000847">
    <property type="entry name" value="LysR_HTH_N"/>
</dbReference>
<feature type="domain" description="HTH lysR-type" evidence="5">
    <location>
        <begin position="10"/>
        <end position="67"/>
    </location>
</feature>
<organism evidence="6 7">
    <name type="scientific">Noviherbaspirillum aridicola</name>
    <dbReference type="NCBI Taxonomy" id="2849687"/>
    <lineage>
        <taxon>Bacteria</taxon>
        <taxon>Pseudomonadati</taxon>
        <taxon>Pseudomonadota</taxon>
        <taxon>Betaproteobacteria</taxon>
        <taxon>Burkholderiales</taxon>
        <taxon>Oxalobacteraceae</taxon>
        <taxon>Noviherbaspirillum</taxon>
    </lineage>
</organism>
<evidence type="ECO:0000259" key="5">
    <source>
        <dbReference type="PROSITE" id="PS50931"/>
    </source>
</evidence>
<evidence type="ECO:0000256" key="4">
    <source>
        <dbReference type="ARBA" id="ARBA00023163"/>
    </source>
</evidence>
<dbReference type="Pfam" id="PF00126">
    <property type="entry name" value="HTH_1"/>
    <property type="match status" value="1"/>
</dbReference>
<dbReference type="RefSeq" id="WP_220806722.1">
    <property type="nucleotide sequence ID" value="NZ_BPMK01000002.1"/>
</dbReference>
<dbReference type="InterPro" id="IPR036390">
    <property type="entry name" value="WH_DNA-bd_sf"/>
</dbReference>
<dbReference type="SUPFAM" id="SSF46785">
    <property type="entry name" value="Winged helix' DNA-binding domain"/>
    <property type="match status" value="1"/>
</dbReference>
<accession>A0ABQ4Q088</accession>
<dbReference type="Pfam" id="PF03466">
    <property type="entry name" value="LysR_substrate"/>
    <property type="match status" value="1"/>
</dbReference>
<dbReference type="Proteomes" id="UP000887222">
    <property type="component" value="Unassembled WGS sequence"/>
</dbReference>
<dbReference type="InterPro" id="IPR005119">
    <property type="entry name" value="LysR_subst-bd"/>
</dbReference>
<comment type="similarity">
    <text evidence="1">Belongs to the LysR transcriptional regulatory family.</text>
</comment>
<name>A0ABQ4Q088_9BURK</name>
<sequence length="308" mass="32786">MEKDLFKSRVRLRHLDCFVCVAETGHLGKAAARLRLTQPAVSKTLNELEEIVGQQLLARGRAGSSLTPEGKRFLAHASAVMAALHAAQASVAAAPDAPPAVLRVGALPTVAPAMLPAALQVFRERYPRTRVEVRTGTNGALIAMLRAGEIDLAVARMAEPESMLGLSFELLHVEPVVLAVRPGHPLAGRPISLDEAAAYPIVISASGTVPRHHTESMFRSRGLALPEGRVETLSVSLSRQLARHGDSIWFTPAGTVHDDVRDGVLALLVLPTTGMEEPVGLLRQAESTPGIAAAALINALRDEAGRRR</sequence>
<protein>
    <submittedName>
        <fullName evidence="6">Transcriptional regulator</fullName>
    </submittedName>
</protein>
<dbReference type="Gene3D" id="1.10.10.10">
    <property type="entry name" value="Winged helix-like DNA-binding domain superfamily/Winged helix DNA-binding domain"/>
    <property type="match status" value="1"/>
</dbReference>